<name>A0ABV4Y754_9CYAN</name>
<dbReference type="Proteomes" id="UP001576776">
    <property type="component" value="Unassembled WGS sequence"/>
</dbReference>
<accession>A0ABV4Y754</accession>
<comment type="caution">
    <text evidence="1">The sequence shown here is derived from an EMBL/GenBank/DDBJ whole genome shotgun (WGS) entry which is preliminary data.</text>
</comment>
<sequence>MDINVFSKSEVPIVLGALKTVAADPQALTTQEFQFLQTLNQLYQNDKSVDNLPDIKLLDVAEKITDFHRRKRLLQLAIVMAMVEGKILPRQEVGLKAIAQILSVSDRSLQILHEINKGHQLFAQILMMQRIMGNFLVTAYREQGLTGLSQILKPLLWQRGGEYPPLAERFYQLKLLPKNTLGYCFWQHCTERKFKFPGEEGAIPERLVFHDFGHILSGYDTNPMGEIQQGAFQAGFVRDDGFKFLVFAILQFHWGVKITPVADAQKGLFDSARVMQALQRGAACKVDLSKNWNFWEVVNVPLDELRDRYNIPALASVT</sequence>
<dbReference type="EMBL" id="JBHFNS010000019">
    <property type="protein sequence ID" value="MFB2934592.1"/>
    <property type="molecule type" value="Genomic_DNA"/>
</dbReference>
<dbReference type="RefSeq" id="WP_413256119.1">
    <property type="nucleotide sequence ID" value="NZ_JBHFNS010000019.1"/>
</dbReference>
<protein>
    <submittedName>
        <fullName evidence="1">Uncharacterized protein</fullName>
    </submittedName>
</protein>
<evidence type="ECO:0000313" key="2">
    <source>
        <dbReference type="Proteomes" id="UP001576776"/>
    </source>
</evidence>
<reference evidence="1 2" key="1">
    <citation type="submission" date="2024-09" db="EMBL/GenBank/DDBJ databases">
        <title>Floridaenema gen nov. (Aerosakkonemataceae, Aerosakkonematales ord. nov., Cyanobacteria) from benthic tropical and subtropical fresh waters, with the description of four new species.</title>
        <authorList>
            <person name="Moretto J.A."/>
            <person name="Berthold D.E."/>
            <person name="Lefler F.W."/>
            <person name="Huang I.-S."/>
            <person name="Laughinghouse H. IV."/>
        </authorList>
    </citation>
    <scope>NUCLEOTIDE SEQUENCE [LARGE SCALE GENOMIC DNA]</scope>
    <source>
        <strain evidence="1 2">BLCC-F154</strain>
    </source>
</reference>
<proteinExistence type="predicted"/>
<evidence type="ECO:0000313" key="1">
    <source>
        <dbReference type="EMBL" id="MFB2934592.1"/>
    </source>
</evidence>
<keyword evidence="2" id="KW-1185">Reference proteome</keyword>
<gene>
    <name evidence="1" type="ORF">ACE1B6_04880</name>
</gene>
<organism evidence="1 2">
    <name type="scientific">Floridaenema fluviatile BLCC-F154</name>
    <dbReference type="NCBI Taxonomy" id="3153640"/>
    <lineage>
        <taxon>Bacteria</taxon>
        <taxon>Bacillati</taxon>
        <taxon>Cyanobacteriota</taxon>
        <taxon>Cyanophyceae</taxon>
        <taxon>Oscillatoriophycideae</taxon>
        <taxon>Aerosakkonematales</taxon>
        <taxon>Aerosakkonemataceae</taxon>
        <taxon>Floridanema</taxon>
        <taxon>Floridanema fluviatile</taxon>
    </lineage>
</organism>